<name>A0ABQ2XFA7_9BURK</name>
<protein>
    <submittedName>
        <fullName evidence="2">Uncharacterized protein</fullName>
    </submittedName>
</protein>
<gene>
    <name evidence="2" type="ORF">GCM10011282_20300</name>
</gene>
<dbReference type="Proteomes" id="UP000620127">
    <property type="component" value="Unassembled WGS sequence"/>
</dbReference>
<reference evidence="3" key="1">
    <citation type="journal article" date="2019" name="Int. J. Syst. Evol. Microbiol.">
        <title>The Global Catalogue of Microorganisms (GCM) 10K type strain sequencing project: providing services to taxonomists for standard genome sequencing and annotation.</title>
        <authorList>
            <consortium name="The Broad Institute Genomics Platform"/>
            <consortium name="The Broad Institute Genome Sequencing Center for Infectious Disease"/>
            <person name="Wu L."/>
            <person name="Ma J."/>
        </authorList>
    </citation>
    <scope>NUCLEOTIDE SEQUENCE [LARGE SCALE GENOMIC DNA]</scope>
    <source>
        <strain evidence="3">KCTC 23916</strain>
    </source>
</reference>
<evidence type="ECO:0000313" key="3">
    <source>
        <dbReference type="Proteomes" id="UP000620127"/>
    </source>
</evidence>
<proteinExistence type="predicted"/>
<feature type="region of interest" description="Disordered" evidence="1">
    <location>
        <begin position="1"/>
        <end position="36"/>
    </location>
</feature>
<accession>A0ABQ2XFA7</accession>
<comment type="caution">
    <text evidence="2">The sequence shown here is derived from an EMBL/GenBank/DDBJ whole genome shotgun (WGS) entry which is preliminary data.</text>
</comment>
<dbReference type="RefSeq" id="WP_189346019.1">
    <property type="nucleotide sequence ID" value="NZ_BMYT01000003.1"/>
</dbReference>
<keyword evidence="3" id="KW-1185">Reference proteome</keyword>
<feature type="compositionally biased region" description="Basic and acidic residues" evidence="1">
    <location>
        <begin position="1"/>
        <end position="17"/>
    </location>
</feature>
<evidence type="ECO:0000256" key="1">
    <source>
        <dbReference type="SAM" id="MobiDB-lite"/>
    </source>
</evidence>
<sequence length="59" mass="7033">MKQLSDKFTRDAFDKPARGRPRSPNAKSLAQRQREFRQRQKFNFLISVTRNVNPKEVNQ</sequence>
<evidence type="ECO:0000313" key="2">
    <source>
        <dbReference type="EMBL" id="GGX14121.1"/>
    </source>
</evidence>
<dbReference type="EMBL" id="BMYT01000003">
    <property type="protein sequence ID" value="GGX14121.1"/>
    <property type="molecule type" value="Genomic_DNA"/>
</dbReference>
<organism evidence="2 3">
    <name type="scientific">Undibacterium macrobrachii</name>
    <dbReference type="NCBI Taxonomy" id="1119058"/>
    <lineage>
        <taxon>Bacteria</taxon>
        <taxon>Pseudomonadati</taxon>
        <taxon>Pseudomonadota</taxon>
        <taxon>Betaproteobacteria</taxon>
        <taxon>Burkholderiales</taxon>
        <taxon>Oxalobacteraceae</taxon>
        <taxon>Undibacterium</taxon>
    </lineage>
</organism>